<dbReference type="InterPro" id="IPR004360">
    <property type="entry name" value="Glyas_Fos-R_dOase_dom"/>
</dbReference>
<name>A0A0A5G0L2_9BACI</name>
<dbReference type="RefSeq" id="WP_027446010.1">
    <property type="nucleotide sequence ID" value="NZ_AULJ01000019.1"/>
</dbReference>
<feature type="domain" description="VOC" evidence="2">
    <location>
        <begin position="12"/>
        <end position="128"/>
    </location>
</feature>
<protein>
    <submittedName>
        <fullName evidence="3">Glyoxalase</fullName>
    </submittedName>
</protein>
<dbReference type="GO" id="GO:0046872">
    <property type="term" value="F:metal ion binding"/>
    <property type="evidence" value="ECO:0007669"/>
    <property type="project" value="UniProtKB-KW"/>
</dbReference>
<gene>
    <name evidence="3" type="ORF">N783_16480</name>
</gene>
<dbReference type="AlphaFoldDB" id="A0A0A5G0L2"/>
<dbReference type="STRING" id="1385511.GCA_000425225_01995"/>
<organism evidence="3 4">
    <name type="scientific">Pontibacillus marinus BH030004 = DSM 16465</name>
    <dbReference type="NCBI Taxonomy" id="1385511"/>
    <lineage>
        <taxon>Bacteria</taxon>
        <taxon>Bacillati</taxon>
        <taxon>Bacillota</taxon>
        <taxon>Bacilli</taxon>
        <taxon>Bacillales</taxon>
        <taxon>Bacillaceae</taxon>
        <taxon>Pontibacillus</taxon>
    </lineage>
</organism>
<sequence>MEKRFFRAPTTFVGHVELKVQDLTRSIKFYENIIGFKKLEENDRRVVFTEDGKTPLLSIIQPEDVIPKENRRSGLFHFAILLPNRMELAKVLKHLHQHHVQIGASDHLVSEALYLNDPDGNGIEIYSDRDSSEWEWDNSHVNMTVDPLNFEDLLAEVGDGKWSGLPSDTVMGHIHLHVSDLHKSEEFYDKALGFQVVNRFGNQALFMSTGNYHHHIGLNTWAGVGVSAPSKNSVGMKFFTLVYPSEDARDQVAQQVENLGYEINQEGLNVYTKDPSGNKIQLVVSNTSYVFT</sequence>
<evidence type="ECO:0000259" key="2">
    <source>
        <dbReference type="PROSITE" id="PS51819"/>
    </source>
</evidence>
<dbReference type="PROSITE" id="PS00934">
    <property type="entry name" value="GLYOXALASE_I_1"/>
    <property type="match status" value="1"/>
</dbReference>
<comment type="caution">
    <text evidence="3">The sequence shown here is derived from an EMBL/GenBank/DDBJ whole genome shotgun (WGS) entry which is preliminary data.</text>
</comment>
<dbReference type="eggNOG" id="COG2514">
    <property type="taxonomic scope" value="Bacteria"/>
</dbReference>
<dbReference type="InterPro" id="IPR037523">
    <property type="entry name" value="VOC_core"/>
</dbReference>
<evidence type="ECO:0000256" key="1">
    <source>
        <dbReference type="ARBA" id="ARBA00022723"/>
    </source>
</evidence>
<keyword evidence="1" id="KW-0479">Metal-binding</keyword>
<evidence type="ECO:0000313" key="3">
    <source>
        <dbReference type="EMBL" id="KGX84595.1"/>
    </source>
</evidence>
<dbReference type="PROSITE" id="PS51819">
    <property type="entry name" value="VOC"/>
    <property type="match status" value="2"/>
</dbReference>
<dbReference type="Pfam" id="PF00903">
    <property type="entry name" value="Glyoxalase"/>
    <property type="match status" value="2"/>
</dbReference>
<dbReference type="CDD" id="cd07255">
    <property type="entry name" value="VOC_BsCatE_like_N"/>
    <property type="match status" value="1"/>
</dbReference>
<dbReference type="OrthoDB" id="9792626at2"/>
<accession>A0A0A5G0L2</accession>
<dbReference type="InterPro" id="IPR029068">
    <property type="entry name" value="Glyas_Bleomycin-R_OHBP_Dase"/>
</dbReference>
<proteinExistence type="predicted"/>
<feature type="domain" description="VOC" evidence="2">
    <location>
        <begin position="170"/>
        <end position="285"/>
    </location>
</feature>
<evidence type="ECO:0000313" key="4">
    <source>
        <dbReference type="Proteomes" id="UP000030403"/>
    </source>
</evidence>
<dbReference type="PANTHER" id="PTHR43279:SF1">
    <property type="entry name" value="CATECHOL-2,3-DIOXYGENASE"/>
    <property type="match status" value="1"/>
</dbReference>
<dbReference type="PANTHER" id="PTHR43279">
    <property type="entry name" value="CATECHOL-2,3-DIOXYGENASE"/>
    <property type="match status" value="1"/>
</dbReference>
<dbReference type="SUPFAM" id="SSF54593">
    <property type="entry name" value="Glyoxalase/Bleomycin resistance protein/Dihydroxybiphenyl dioxygenase"/>
    <property type="match status" value="2"/>
</dbReference>
<dbReference type="GO" id="GO:0004462">
    <property type="term" value="F:lactoylglutathione lyase activity"/>
    <property type="evidence" value="ECO:0007669"/>
    <property type="project" value="InterPro"/>
</dbReference>
<keyword evidence="4" id="KW-1185">Reference proteome</keyword>
<reference evidence="3 4" key="1">
    <citation type="submission" date="2013-08" db="EMBL/GenBank/DDBJ databases">
        <authorList>
            <person name="Huang J."/>
            <person name="Wang G."/>
        </authorList>
    </citation>
    <scope>NUCLEOTIDE SEQUENCE [LARGE SCALE GENOMIC DNA]</scope>
    <source>
        <strain evidence="3 4">BH030004</strain>
    </source>
</reference>
<dbReference type="InterPro" id="IPR018146">
    <property type="entry name" value="Glyoxalase_1_CS"/>
</dbReference>
<dbReference type="Gene3D" id="3.10.180.10">
    <property type="entry name" value="2,3-Dihydroxybiphenyl 1,2-Dioxygenase, domain 1"/>
    <property type="match status" value="2"/>
</dbReference>
<dbReference type="Proteomes" id="UP000030403">
    <property type="component" value="Unassembled WGS sequence"/>
</dbReference>
<dbReference type="EMBL" id="AVPF01000052">
    <property type="protein sequence ID" value="KGX84595.1"/>
    <property type="molecule type" value="Genomic_DNA"/>
</dbReference>